<dbReference type="Pfam" id="PF25031">
    <property type="entry name" value="SBSPON_C"/>
    <property type="match status" value="1"/>
</dbReference>
<dbReference type="InterPro" id="IPR056801">
    <property type="entry name" value="SBSPON_C"/>
</dbReference>
<evidence type="ECO:0000256" key="1">
    <source>
        <dbReference type="ARBA" id="ARBA00022729"/>
    </source>
</evidence>
<reference evidence="7" key="1">
    <citation type="submission" date="2025-08" db="UniProtKB">
        <authorList>
            <consortium name="RefSeq"/>
        </authorList>
    </citation>
    <scope>IDENTIFICATION</scope>
    <source>
        <tissue evidence="7">Gonads</tissue>
    </source>
</reference>
<keyword evidence="1" id="KW-0732">Signal</keyword>
<accession>A0A1S3HMR4</accession>
<dbReference type="AlphaFoldDB" id="A0A1S3HMR4"/>
<dbReference type="FunFam" id="2.20.100.10:FF:000134">
    <property type="entry name" value="Uncharacterized protein"/>
    <property type="match status" value="1"/>
</dbReference>
<dbReference type="InterPro" id="IPR036383">
    <property type="entry name" value="TSP1_rpt_sf"/>
</dbReference>
<organism evidence="6 7">
    <name type="scientific">Lingula anatina</name>
    <name type="common">Brachiopod</name>
    <name type="synonym">Lingula unguis</name>
    <dbReference type="NCBI Taxonomy" id="7574"/>
    <lineage>
        <taxon>Eukaryota</taxon>
        <taxon>Metazoa</taxon>
        <taxon>Spiralia</taxon>
        <taxon>Lophotrochozoa</taxon>
        <taxon>Brachiopoda</taxon>
        <taxon>Linguliformea</taxon>
        <taxon>Lingulata</taxon>
        <taxon>Lingulida</taxon>
        <taxon>Linguloidea</taxon>
        <taxon>Lingulidae</taxon>
        <taxon>Lingula</taxon>
    </lineage>
</organism>
<dbReference type="RefSeq" id="XP_013387358.1">
    <property type="nucleotide sequence ID" value="XM_013531904.1"/>
</dbReference>
<dbReference type="PANTHER" id="PTHR20920:SF5">
    <property type="entry name" value="SMB DOMAIN-CONTAINING PROTEIN"/>
    <property type="match status" value="1"/>
</dbReference>
<dbReference type="PROSITE" id="PS50092">
    <property type="entry name" value="TSP1"/>
    <property type="match status" value="1"/>
</dbReference>
<dbReference type="Gene3D" id="2.20.100.10">
    <property type="entry name" value="Thrombospondin type-1 (TSP1) repeat"/>
    <property type="match status" value="1"/>
</dbReference>
<dbReference type="OrthoDB" id="98591at2759"/>
<dbReference type="InterPro" id="IPR044004">
    <property type="entry name" value="TSP1_spondin_dom"/>
</dbReference>
<keyword evidence="6" id="KW-1185">Reference proteome</keyword>
<evidence type="ECO:0000256" key="3">
    <source>
        <dbReference type="ARBA" id="ARBA00023180"/>
    </source>
</evidence>
<evidence type="ECO:0000256" key="2">
    <source>
        <dbReference type="ARBA" id="ARBA00023157"/>
    </source>
</evidence>
<dbReference type="SMART" id="SM00209">
    <property type="entry name" value="TSP1"/>
    <property type="match status" value="1"/>
</dbReference>
<dbReference type="InterPro" id="IPR000884">
    <property type="entry name" value="TSP1_rpt"/>
</dbReference>
<dbReference type="KEGG" id="lak:106156583"/>
<keyword evidence="2" id="KW-1015">Disulfide bond</keyword>
<evidence type="ECO:0000313" key="6">
    <source>
        <dbReference type="Proteomes" id="UP000085678"/>
    </source>
</evidence>
<feature type="domain" description="Spondin-like TSP1" evidence="4">
    <location>
        <begin position="107"/>
        <end position="158"/>
    </location>
</feature>
<dbReference type="InParanoid" id="A0A1S3HMR4"/>
<sequence length="323" mass="36816">MALLLLQLCTVLKRHLLDRKSHLPGSSSGVSERFSPSGLEIVISIHWPLAVQTLNSQKGMVYEASQSEDSIERTPTGPQYCYCDEGCHATKDCCRDREESCGGAVDCVVSKWAGWGQCSRLCDSGVQERYRNITKPPRNGGKLCPPLKQERVCFGNKCKHTRDFRKQEARVAVHPELEKLEKIEEETGRIIPAAFGTWRKSKVYDFSKDIRKNLYYKYYYANAITRTSYYATYEIVSSRRVCQKSNITPWAKVLEKGAQICVECQPTAMWKSLGTRCKGHGVINQITRWNAVNARGCHGKWIMRTVHKEGRCDEGTRKDFIFI</sequence>
<dbReference type="SUPFAM" id="SSF82895">
    <property type="entry name" value="TSP-1 type 1 repeat"/>
    <property type="match status" value="1"/>
</dbReference>
<dbReference type="GeneID" id="106156583"/>
<gene>
    <name evidence="7" type="primary">LOC106156583</name>
</gene>
<evidence type="ECO:0000259" key="5">
    <source>
        <dbReference type="Pfam" id="PF25031"/>
    </source>
</evidence>
<dbReference type="STRING" id="7574.A0A1S3HMR4"/>
<keyword evidence="3" id="KW-0325">Glycoprotein</keyword>
<evidence type="ECO:0000259" key="4">
    <source>
        <dbReference type="Pfam" id="PF19028"/>
    </source>
</evidence>
<feature type="domain" description="SBSPON-like C-terminal" evidence="5">
    <location>
        <begin position="209"/>
        <end position="317"/>
    </location>
</feature>
<evidence type="ECO:0000313" key="7">
    <source>
        <dbReference type="RefSeq" id="XP_013387358.1"/>
    </source>
</evidence>
<protein>
    <submittedName>
        <fullName evidence="7">Somatomedin-B and thrombospondin type-1 domain-containing protein</fullName>
    </submittedName>
</protein>
<dbReference type="Pfam" id="PF19028">
    <property type="entry name" value="TSP1_spondin"/>
    <property type="match status" value="1"/>
</dbReference>
<dbReference type="PANTHER" id="PTHR20920">
    <property type="entry name" value="RPE-SPONDIN"/>
    <property type="match status" value="1"/>
</dbReference>
<name>A0A1S3HMR4_LINAN</name>
<dbReference type="Proteomes" id="UP000085678">
    <property type="component" value="Unplaced"/>
</dbReference>
<dbReference type="FunCoup" id="A0A1S3HMR4">
    <property type="interactions" value="2"/>
</dbReference>
<proteinExistence type="predicted"/>
<dbReference type="InterPro" id="IPR039942">
    <property type="entry name" value="SBSPO"/>
</dbReference>